<keyword evidence="7" id="KW-1185">Reference proteome</keyword>
<proteinExistence type="inferred from homology"/>
<keyword evidence="3" id="KW-0732">Signal</keyword>
<dbReference type="InterPro" id="IPR006619">
    <property type="entry name" value="PGRP_domain_met/bac"/>
</dbReference>
<feature type="compositionally biased region" description="Low complexity" evidence="2">
    <location>
        <begin position="182"/>
        <end position="244"/>
    </location>
</feature>
<evidence type="ECO:0000256" key="1">
    <source>
        <dbReference type="ARBA" id="ARBA00007553"/>
    </source>
</evidence>
<dbReference type="InterPro" id="IPR002502">
    <property type="entry name" value="Amidase_domain"/>
</dbReference>
<dbReference type="Gene3D" id="3.40.80.10">
    <property type="entry name" value="Peptidoglycan recognition protein-like"/>
    <property type="match status" value="1"/>
</dbReference>
<dbReference type="PANTHER" id="PTHR11022:SF41">
    <property type="entry name" value="PEPTIDOGLYCAN-RECOGNITION PROTEIN LC-RELATED"/>
    <property type="match status" value="1"/>
</dbReference>
<comment type="similarity">
    <text evidence="1">Belongs to the N-acetylmuramoyl-L-alanine amidase 2 family.</text>
</comment>
<feature type="region of interest" description="Disordered" evidence="2">
    <location>
        <begin position="103"/>
        <end position="270"/>
    </location>
</feature>
<dbReference type="SMART" id="SM00644">
    <property type="entry name" value="Ami_2"/>
    <property type="match status" value="1"/>
</dbReference>
<dbReference type="PANTHER" id="PTHR11022">
    <property type="entry name" value="PEPTIDOGLYCAN RECOGNITION PROTEIN"/>
    <property type="match status" value="1"/>
</dbReference>
<reference evidence="7" key="1">
    <citation type="journal article" date="2019" name="Int. J. Syst. Evol. Microbiol.">
        <title>The Global Catalogue of Microorganisms (GCM) 10K type strain sequencing project: providing services to taxonomists for standard genome sequencing and annotation.</title>
        <authorList>
            <consortium name="The Broad Institute Genomics Platform"/>
            <consortium name="The Broad Institute Genome Sequencing Center for Infectious Disease"/>
            <person name="Wu L."/>
            <person name="Ma J."/>
        </authorList>
    </citation>
    <scope>NUCLEOTIDE SEQUENCE [LARGE SCALE GENOMIC DNA]</scope>
    <source>
        <strain evidence="7">KCTC 42087</strain>
    </source>
</reference>
<evidence type="ECO:0000259" key="4">
    <source>
        <dbReference type="SMART" id="SM00644"/>
    </source>
</evidence>
<name>A0ABW1AEB1_9ACTN</name>
<dbReference type="InterPro" id="IPR015510">
    <property type="entry name" value="PGRP"/>
</dbReference>
<dbReference type="EMBL" id="JBHSON010000098">
    <property type="protein sequence ID" value="MFC5752847.1"/>
    <property type="molecule type" value="Genomic_DNA"/>
</dbReference>
<evidence type="ECO:0000256" key="3">
    <source>
        <dbReference type="SAM" id="SignalP"/>
    </source>
</evidence>
<dbReference type="SMART" id="SM00701">
    <property type="entry name" value="PGRP"/>
    <property type="match status" value="1"/>
</dbReference>
<dbReference type="Proteomes" id="UP001596074">
    <property type="component" value="Unassembled WGS sequence"/>
</dbReference>
<evidence type="ECO:0000313" key="6">
    <source>
        <dbReference type="EMBL" id="MFC5752847.1"/>
    </source>
</evidence>
<feature type="domain" description="N-acetylmuramoyl-L-alanine amidase" evidence="4">
    <location>
        <begin position="274"/>
        <end position="445"/>
    </location>
</feature>
<evidence type="ECO:0000256" key="2">
    <source>
        <dbReference type="SAM" id="MobiDB-lite"/>
    </source>
</evidence>
<feature type="signal peptide" evidence="3">
    <location>
        <begin position="1"/>
        <end position="21"/>
    </location>
</feature>
<evidence type="ECO:0000313" key="7">
    <source>
        <dbReference type="Proteomes" id="UP001596074"/>
    </source>
</evidence>
<comment type="caution">
    <text evidence="6">The sequence shown here is derived from an EMBL/GenBank/DDBJ whole genome shotgun (WGS) entry which is preliminary data.</text>
</comment>
<dbReference type="InterPro" id="IPR036505">
    <property type="entry name" value="Amidase/PGRP_sf"/>
</dbReference>
<sequence length="762" mass="77439">MLKRSLIGGSLLAAVTAAAVAYSVAGESDAGMSAVRAAPGRAYAHALKDLPGSTAAKKVQGLPAGSAEPFSLLGVSWDRPGSALSGNVQVRTRDAASGAWSRWQGLEAGTTDAPDGREKSAKGARGGTTALWVGPSNGVEVRVTGKGGSLPAGLRVDLIDPGTGKQSPGPRAKGNAPGARLAAAAAAAETSTPTPDPAATATDPAATPGPEDTPTDTPTATGTATPSLEPSAPTETATPTAPSAQQKAGATTLAAAPRPAMTSRAQWGADETLVTEPPAYDTAVKAAFVHHTDTGNAYTCDQSASVIRSIFLYHVKSLGWADIGYNFLVDKCGTLFEGRAGGADRPVHGAHTYGFNTDTTGIALLGTHTAATDPTPGVAPTQAALDATARIAAWKLDLAGVDPTATTTLTSMAPNGTGGKYPYGTQVSFNTVSGHRDGFATACPGEQLYAKLGVIRTAAKQWTTPTASLATTVTGATKVGTRYYTKSTVTLGWEPAAVSSYELRVDGATVARPSPSSTSATITLAPGAHSVRLHATNADGSAAASADHPVTADPTRPVFNPAATLYLRRNTVNTTALPVTLSWKATDNALLSSVRATSPAAASFATTATGWNATAKPGTTQNWSLTATDAAGNATTSAASRYSALVSEFSATRTGTWKTTTTASYLGGKGLYSSSKGASASWKFTGRTMGLIVKRASNLGAVIVYVDGVRIGTLDTRSSTTAYRQLIWTRTWSASGTHTVKIVVAGTSGRPTVGIDGIAYLR</sequence>
<feature type="chain" id="PRO_5045692729" evidence="3">
    <location>
        <begin position="22"/>
        <end position="762"/>
    </location>
</feature>
<gene>
    <name evidence="6" type="ORF">ACFPZN_45155</name>
</gene>
<protein>
    <submittedName>
        <fullName evidence="6">Peptidoglycan recognition protein</fullName>
    </submittedName>
</protein>
<organism evidence="6 7">
    <name type="scientific">Actinomadura rugatobispora</name>
    <dbReference type="NCBI Taxonomy" id="1994"/>
    <lineage>
        <taxon>Bacteria</taxon>
        <taxon>Bacillati</taxon>
        <taxon>Actinomycetota</taxon>
        <taxon>Actinomycetes</taxon>
        <taxon>Streptosporangiales</taxon>
        <taxon>Thermomonosporaceae</taxon>
        <taxon>Actinomadura</taxon>
    </lineage>
</organism>
<dbReference type="SUPFAM" id="SSF55846">
    <property type="entry name" value="N-acetylmuramoyl-L-alanine amidase-like"/>
    <property type="match status" value="1"/>
</dbReference>
<feature type="domain" description="Peptidoglycan recognition protein family" evidence="5">
    <location>
        <begin position="259"/>
        <end position="414"/>
    </location>
</feature>
<accession>A0ABW1AEB1</accession>
<dbReference type="CDD" id="cd06583">
    <property type="entry name" value="PGRP"/>
    <property type="match status" value="1"/>
</dbReference>
<dbReference type="Pfam" id="PF01510">
    <property type="entry name" value="Amidase_2"/>
    <property type="match status" value="1"/>
</dbReference>
<dbReference type="RefSeq" id="WP_378289260.1">
    <property type="nucleotide sequence ID" value="NZ_JBHSON010000098.1"/>
</dbReference>
<evidence type="ECO:0000259" key="5">
    <source>
        <dbReference type="SMART" id="SM00701"/>
    </source>
</evidence>
<dbReference type="Gene3D" id="2.60.120.260">
    <property type="entry name" value="Galactose-binding domain-like"/>
    <property type="match status" value="1"/>
</dbReference>